<proteinExistence type="predicted"/>
<dbReference type="Proteomes" id="UP000658127">
    <property type="component" value="Unassembled WGS sequence"/>
</dbReference>
<protein>
    <submittedName>
        <fullName evidence="1">Uncharacterized protein</fullName>
    </submittedName>
</protein>
<evidence type="ECO:0000313" key="1">
    <source>
        <dbReference type="EMBL" id="GGN85349.1"/>
    </source>
</evidence>
<dbReference type="EMBL" id="BMNE01000004">
    <property type="protein sequence ID" value="GGN85349.1"/>
    <property type="molecule type" value="Genomic_DNA"/>
</dbReference>
<organism evidence="1 2">
    <name type="scientific">Nocardia rhizosphaerihabitans</name>
    <dbReference type="NCBI Taxonomy" id="1691570"/>
    <lineage>
        <taxon>Bacteria</taxon>
        <taxon>Bacillati</taxon>
        <taxon>Actinomycetota</taxon>
        <taxon>Actinomycetes</taxon>
        <taxon>Mycobacteriales</taxon>
        <taxon>Nocardiaceae</taxon>
        <taxon>Nocardia</taxon>
    </lineage>
</organism>
<keyword evidence="2" id="KW-1185">Reference proteome</keyword>
<name>A0ABQ2KJG8_9NOCA</name>
<reference evidence="2" key="1">
    <citation type="journal article" date="2019" name="Int. J. Syst. Evol. Microbiol.">
        <title>The Global Catalogue of Microorganisms (GCM) 10K type strain sequencing project: providing services to taxonomists for standard genome sequencing and annotation.</title>
        <authorList>
            <consortium name="The Broad Institute Genomics Platform"/>
            <consortium name="The Broad Institute Genome Sequencing Center for Infectious Disease"/>
            <person name="Wu L."/>
            <person name="Ma J."/>
        </authorList>
    </citation>
    <scope>NUCLEOTIDE SEQUENCE [LARGE SCALE GENOMIC DNA]</scope>
    <source>
        <strain evidence="2">CGMCC 4.7329</strain>
    </source>
</reference>
<gene>
    <name evidence="1" type="ORF">GCM10011610_39750</name>
</gene>
<comment type="caution">
    <text evidence="1">The sequence shown here is derived from an EMBL/GenBank/DDBJ whole genome shotgun (WGS) entry which is preliminary data.</text>
</comment>
<accession>A0ABQ2KJG8</accession>
<evidence type="ECO:0000313" key="2">
    <source>
        <dbReference type="Proteomes" id="UP000658127"/>
    </source>
</evidence>
<sequence>MPSGGVGGNEAHFDRIVAHQLFDSGPVGDDLRGEGGVVSAAEARPFAVSITTAASGPAIATSTLSGLLPRNPLTASDATIATTVTTVERTKLVDRPLPVTGGAGAYPRGATSAAGPIRTEVSASWMRVGRDASATSS</sequence>